<comment type="caution">
    <text evidence="2">The sequence shown here is derived from an EMBL/GenBank/DDBJ whole genome shotgun (WGS) entry which is preliminary data.</text>
</comment>
<dbReference type="Proteomes" id="UP001430953">
    <property type="component" value="Unassembled WGS sequence"/>
</dbReference>
<dbReference type="AlphaFoldDB" id="A0AAW2E598"/>
<keyword evidence="3" id="KW-1185">Reference proteome</keyword>
<sequence>MSNKLDPGFVKADSTNLSSRESYGDSAIGYVSVKREGPICVVKGKICPEHKVRKKNCFSQDRKRKLSQN</sequence>
<gene>
    <name evidence="2" type="ORF">PUN28_020793</name>
</gene>
<feature type="region of interest" description="Disordered" evidence="1">
    <location>
        <begin position="1"/>
        <end position="22"/>
    </location>
</feature>
<reference evidence="2 3" key="1">
    <citation type="submission" date="2023-03" db="EMBL/GenBank/DDBJ databases">
        <title>High recombination rates correlate with genetic variation in Cardiocondyla obscurior ants.</title>
        <authorList>
            <person name="Errbii M."/>
        </authorList>
    </citation>
    <scope>NUCLEOTIDE SEQUENCE [LARGE SCALE GENOMIC DNA]</scope>
    <source>
        <strain evidence="2">Alpha-2009</strain>
        <tissue evidence="2">Whole body</tissue>
    </source>
</reference>
<evidence type="ECO:0000256" key="1">
    <source>
        <dbReference type="SAM" id="MobiDB-lite"/>
    </source>
</evidence>
<proteinExistence type="predicted"/>
<organism evidence="2 3">
    <name type="scientific">Cardiocondyla obscurior</name>
    <dbReference type="NCBI Taxonomy" id="286306"/>
    <lineage>
        <taxon>Eukaryota</taxon>
        <taxon>Metazoa</taxon>
        <taxon>Ecdysozoa</taxon>
        <taxon>Arthropoda</taxon>
        <taxon>Hexapoda</taxon>
        <taxon>Insecta</taxon>
        <taxon>Pterygota</taxon>
        <taxon>Neoptera</taxon>
        <taxon>Endopterygota</taxon>
        <taxon>Hymenoptera</taxon>
        <taxon>Apocrita</taxon>
        <taxon>Aculeata</taxon>
        <taxon>Formicoidea</taxon>
        <taxon>Formicidae</taxon>
        <taxon>Myrmicinae</taxon>
        <taxon>Cardiocondyla</taxon>
    </lineage>
</organism>
<accession>A0AAW2E598</accession>
<evidence type="ECO:0000313" key="3">
    <source>
        <dbReference type="Proteomes" id="UP001430953"/>
    </source>
</evidence>
<protein>
    <submittedName>
        <fullName evidence="2">Uncharacterized protein</fullName>
    </submittedName>
</protein>
<name>A0AAW2E598_9HYME</name>
<dbReference type="EMBL" id="JADYXP020000033">
    <property type="protein sequence ID" value="KAL0098848.1"/>
    <property type="molecule type" value="Genomic_DNA"/>
</dbReference>
<evidence type="ECO:0000313" key="2">
    <source>
        <dbReference type="EMBL" id="KAL0098848.1"/>
    </source>
</evidence>